<feature type="transmembrane region" description="Helical" evidence="5">
    <location>
        <begin position="186"/>
        <end position="203"/>
    </location>
</feature>
<evidence type="ECO:0000313" key="7">
    <source>
        <dbReference type="Proteomes" id="UP000053370"/>
    </source>
</evidence>
<dbReference type="Pfam" id="PF00654">
    <property type="entry name" value="Voltage_CLC"/>
    <property type="match status" value="1"/>
</dbReference>
<sequence>MINLKVLKKGMVMKLDGAITYFSIFMRWIFISVIIGLITGIIGIIFQRSVAWANEFRIAHSFLIYCLPIGGLFIILFYRLCKIDPKTGTNLIINSIRSDCKIPSLLAPLIFFGTVVTHLLGGSAGREGAALQLGGTIGSQISRFLHLDAKVGNIVVICGMSGVFSALFGTPVTAVFFAMEVISVGVIYYAAFVPSILSALTAYEISLLLGGKTEQFHLLTVPNITASIVCKVILFASLCGGISIVFCTAMHKTDHLFQQVLHNDYLRILTGGLLITLLTVVLNTEDYNGAGVSVIERAIGGIAKPDAFFWKILFTAVTIGAGFKGGEIVPAFFIGATFGCSVGKILGIDPGFAAALGLIAVFCGSVNCLFTSIVLSVEMFGSEGLILFAIASGVSYMLSGNYGLYSSQKILYSKLKAEFVNLNAK</sequence>
<dbReference type="GO" id="GO:0015108">
    <property type="term" value="F:chloride transmembrane transporter activity"/>
    <property type="evidence" value="ECO:0007669"/>
    <property type="project" value="InterPro"/>
</dbReference>
<comment type="subcellular location">
    <subcellularLocation>
        <location evidence="1">Membrane</location>
        <topology evidence="1">Multi-pass membrane protein</topology>
    </subcellularLocation>
</comment>
<evidence type="ECO:0000256" key="4">
    <source>
        <dbReference type="ARBA" id="ARBA00023136"/>
    </source>
</evidence>
<dbReference type="PANTHER" id="PTHR43427:SF12">
    <property type="entry name" value="CHLORIDE TRANSPORTER"/>
    <property type="match status" value="1"/>
</dbReference>
<accession>A0A0K8PAF4</accession>
<dbReference type="AlphaFoldDB" id="A0A0K8PAF4"/>
<evidence type="ECO:0000256" key="1">
    <source>
        <dbReference type="ARBA" id="ARBA00004141"/>
    </source>
</evidence>
<feature type="transmembrane region" description="Helical" evidence="5">
    <location>
        <begin position="353"/>
        <end position="373"/>
    </location>
</feature>
<feature type="transmembrane region" description="Helical" evidence="5">
    <location>
        <begin position="385"/>
        <end position="405"/>
    </location>
</feature>
<dbReference type="PANTHER" id="PTHR43427">
    <property type="entry name" value="CHLORIDE CHANNEL PROTEIN CLC-E"/>
    <property type="match status" value="1"/>
</dbReference>
<organism evidence="6">
    <name type="scientific">Flexilinea flocculi</name>
    <dbReference type="NCBI Taxonomy" id="1678840"/>
    <lineage>
        <taxon>Bacteria</taxon>
        <taxon>Bacillati</taxon>
        <taxon>Chloroflexota</taxon>
        <taxon>Anaerolineae</taxon>
        <taxon>Anaerolineales</taxon>
        <taxon>Anaerolineaceae</taxon>
        <taxon>Flexilinea</taxon>
    </lineage>
</organism>
<evidence type="ECO:0000256" key="2">
    <source>
        <dbReference type="ARBA" id="ARBA00022692"/>
    </source>
</evidence>
<name>A0A0K8PAF4_9CHLR</name>
<feature type="transmembrane region" description="Helical" evidence="5">
    <location>
        <begin position="223"/>
        <end position="245"/>
    </location>
</feature>
<dbReference type="OrthoDB" id="9767361at2"/>
<protein>
    <submittedName>
        <fullName evidence="6">H+/Cl-antiporter ClcA</fullName>
    </submittedName>
</protein>
<evidence type="ECO:0000256" key="3">
    <source>
        <dbReference type="ARBA" id="ARBA00022989"/>
    </source>
</evidence>
<reference evidence="6" key="1">
    <citation type="journal article" date="2015" name="Genome Announc.">
        <title>Draft Genome Sequence of Anaerolineae Strain TC1, a Novel Isolate from a Methanogenic Wastewater Treatment System.</title>
        <authorList>
            <person name="Matsuura N."/>
            <person name="Tourlousse D.M."/>
            <person name="Sun L."/>
            <person name="Toyonaga M."/>
            <person name="Kuroda K."/>
            <person name="Ohashi A."/>
            <person name="Cruz R."/>
            <person name="Yamaguchi T."/>
            <person name="Sekiguchi Y."/>
        </authorList>
    </citation>
    <scope>NUCLEOTIDE SEQUENCE [LARGE SCALE GENOMIC DNA]</scope>
    <source>
        <strain evidence="6">TC1</strain>
    </source>
</reference>
<gene>
    <name evidence="6" type="ORF">ATC1_12176</name>
</gene>
<feature type="transmembrane region" description="Helical" evidence="5">
    <location>
        <begin position="102"/>
        <end position="121"/>
    </location>
</feature>
<keyword evidence="4 5" id="KW-0472">Membrane</keyword>
<evidence type="ECO:0000313" key="6">
    <source>
        <dbReference type="EMBL" id="GAP39642.1"/>
    </source>
</evidence>
<keyword evidence="7" id="KW-1185">Reference proteome</keyword>
<dbReference type="Gene3D" id="1.10.3080.10">
    <property type="entry name" value="Clc chloride channel"/>
    <property type="match status" value="1"/>
</dbReference>
<keyword evidence="2 5" id="KW-0812">Transmembrane</keyword>
<feature type="transmembrane region" description="Helical" evidence="5">
    <location>
        <begin position="58"/>
        <end position="81"/>
    </location>
</feature>
<dbReference type="InterPro" id="IPR001807">
    <property type="entry name" value="ClC"/>
</dbReference>
<dbReference type="InterPro" id="IPR050368">
    <property type="entry name" value="ClC-type_chloride_channel"/>
</dbReference>
<dbReference type="RefSeq" id="WP_082174633.1">
    <property type="nucleotide sequence ID" value="NZ_DF968180.1"/>
</dbReference>
<feature type="transmembrane region" description="Helical" evidence="5">
    <location>
        <begin position="265"/>
        <end position="282"/>
    </location>
</feature>
<feature type="transmembrane region" description="Helical" evidence="5">
    <location>
        <begin position="154"/>
        <end position="179"/>
    </location>
</feature>
<dbReference type="InterPro" id="IPR014743">
    <property type="entry name" value="Cl-channel_core"/>
</dbReference>
<feature type="transmembrane region" description="Helical" evidence="5">
    <location>
        <begin position="21"/>
        <end position="46"/>
    </location>
</feature>
<proteinExistence type="predicted"/>
<dbReference type="GO" id="GO:0016020">
    <property type="term" value="C:membrane"/>
    <property type="evidence" value="ECO:0007669"/>
    <property type="project" value="UniProtKB-SubCell"/>
</dbReference>
<dbReference type="EMBL" id="DF968180">
    <property type="protein sequence ID" value="GAP39642.1"/>
    <property type="molecule type" value="Genomic_DNA"/>
</dbReference>
<dbReference type="Proteomes" id="UP000053370">
    <property type="component" value="Unassembled WGS sequence"/>
</dbReference>
<dbReference type="SUPFAM" id="SSF81340">
    <property type="entry name" value="Clc chloride channel"/>
    <property type="match status" value="1"/>
</dbReference>
<feature type="transmembrane region" description="Helical" evidence="5">
    <location>
        <begin position="328"/>
        <end position="346"/>
    </location>
</feature>
<keyword evidence="3 5" id="KW-1133">Transmembrane helix</keyword>
<evidence type="ECO:0000256" key="5">
    <source>
        <dbReference type="SAM" id="Phobius"/>
    </source>
</evidence>